<dbReference type="HOGENOM" id="CLU_098620_0_0_14"/>
<dbReference type="STRING" id="859194.MHF_0329"/>
<dbReference type="KEGG" id="mhf:MHF_0329"/>
<sequence>MSLSTLVKGTVGAGAVGTTVAGAAYAGGFFDKESKMEAVLSLLKIFNPNKRFITTLEGSDSHWKANWDQYKKDKDVWKLKDRNKSSSSDENAPSYFISECQTRRSSQVSGAESDLYKEVLRYCTRDTLVKDLISENATGRKLLLSSDDKALWKPVWDDYKTKYANSADAWSLEQWDTKKSESDVPEVFKQACSKKSEEPSFKVGDEKYQNVLTWCTTDKK</sequence>
<gene>
    <name evidence="1" type="ordered locus">MHF_0329</name>
</gene>
<evidence type="ECO:0000313" key="1">
    <source>
        <dbReference type="EMBL" id="AEG72608.1"/>
    </source>
</evidence>
<dbReference type="BioCyc" id="MHAE859194:G1GR7-325-MONOMER"/>
<dbReference type="Proteomes" id="UP000007952">
    <property type="component" value="Chromosome"/>
</dbReference>
<organism evidence="1 2">
    <name type="scientific">Mycoplasma haemofelis (strain Ohio2)</name>
    <dbReference type="NCBI Taxonomy" id="859194"/>
    <lineage>
        <taxon>Bacteria</taxon>
        <taxon>Bacillati</taxon>
        <taxon>Mycoplasmatota</taxon>
        <taxon>Mollicutes</taxon>
        <taxon>Mycoplasmataceae</taxon>
        <taxon>Mycoplasma</taxon>
    </lineage>
</organism>
<dbReference type="AlphaFoldDB" id="F6FGT5"/>
<protein>
    <submittedName>
        <fullName evidence="1">Uncharacterized protein</fullName>
    </submittedName>
</protein>
<proteinExistence type="predicted"/>
<name>F6FGT5_MYCHI</name>
<reference key="2">
    <citation type="submission" date="2011-05" db="EMBL/GenBank/DDBJ databases">
        <title>The Genome of Mycoplasma haemofelis Strain Ohio2, a pathogenic hemoplasma of the cat.</title>
        <authorList>
            <person name="Santos A.P."/>
            <person name="Guimaraes A.M.S."/>
            <person name="SanMiguel P.J."/>
            <person name="Martin S.W."/>
            <person name="Messick J.B."/>
        </authorList>
    </citation>
    <scope>NUCLEOTIDE SEQUENCE</scope>
    <source>
        <strain>Ohio2</strain>
    </source>
</reference>
<accession>F6FGT5</accession>
<evidence type="ECO:0000313" key="2">
    <source>
        <dbReference type="Proteomes" id="UP000007952"/>
    </source>
</evidence>
<dbReference type="EMBL" id="CP002808">
    <property type="protein sequence ID" value="AEG72608.1"/>
    <property type="molecule type" value="Genomic_DNA"/>
</dbReference>
<reference evidence="1 2" key="1">
    <citation type="journal article" date="2011" name="J. Bacteriol.">
        <title>Complete genome sequences of two hemotropic Mycoplasmas, Mycoplasma haemofelis strain Ohio2 and Mycoplasma suis strain Illinois.</title>
        <authorList>
            <person name="Messick J.B."/>
            <person name="Santos A.P."/>
            <person name="Guimaraes A.M."/>
        </authorList>
    </citation>
    <scope>NUCLEOTIDE SEQUENCE [LARGE SCALE GENOMIC DNA]</scope>
    <source>
        <strain evidence="1 2">Ohio2</strain>
    </source>
</reference>